<evidence type="ECO:0000313" key="1">
    <source>
        <dbReference type="EMBL" id="MFB9907858.1"/>
    </source>
</evidence>
<keyword evidence="2" id="KW-1185">Reference proteome</keyword>
<name>A0ABV6A619_9PSEU</name>
<accession>A0ABV6A619</accession>
<comment type="caution">
    <text evidence="1">The sequence shown here is derived from an EMBL/GenBank/DDBJ whole genome shotgun (WGS) entry which is preliminary data.</text>
</comment>
<dbReference type="RefSeq" id="WP_377858768.1">
    <property type="nucleotide sequence ID" value="NZ_JBHLZU010000024.1"/>
</dbReference>
<dbReference type="Proteomes" id="UP001589693">
    <property type="component" value="Unassembled WGS sequence"/>
</dbReference>
<proteinExistence type="predicted"/>
<dbReference type="EMBL" id="JBHLZU010000024">
    <property type="protein sequence ID" value="MFB9907858.1"/>
    <property type="molecule type" value="Genomic_DNA"/>
</dbReference>
<organism evidence="1 2">
    <name type="scientific">Allokutzneria oryzae</name>
    <dbReference type="NCBI Taxonomy" id="1378989"/>
    <lineage>
        <taxon>Bacteria</taxon>
        <taxon>Bacillati</taxon>
        <taxon>Actinomycetota</taxon>
        <taxon>Actinomycetes</taxon>
        <taxon>Pseudonocardiales</taxon>
        <taxon>Pseudonocardiaceae</taxon>
        <taxon>Allokutzneria</taxon>
    </lineage>
</organism>
<protein>
    <submittedName>
        <fullName evidence="1">Uncharacterized protein</fullName>
    </submittedName>
</protein>
<evidence type="ECO:0000313" key="2">
    <source>
        <dbReference type="Proteomes" id="UP001589693"/>
    </source>
</evidence>
<reference evidence="1 2" key="1">
    <citation type="submission" date="2024-09" db="EMBL/GenBank/DDBJ databases">
        <authorList>
            <person name="Sun Q."/>
            <person name="Mori K."/>
        </authorList>
    </citation>
    <scope>NUCLEOTIDE SEQUENCE [LARGE SCALE GENOMIC DNA]</scope>
    <source>
        <strain evidence="1 2">TBRC 7907</strain>
    </source>
</reference>
<gene>
    <name evidence="1" type="ORF">ACFFQA_28320</name>
</gene>
<sequence>MSEFGTTLRSQIEQRLAALVVALDAGHDHEVHLHGARIRDLLETAARHGVDTDGWVDPAVLDSAALTN</sequence>